<dbReference type="PANTHER" id="PTHR44688:SF16">
    <property type="entry name" value="DNA-BINDING TRANSCRIPTIONAL ACTIVATOR DEVR_DOSR"/>
    <property type="match status" value="1"/>
</dbReference>
<name>A0A561EI01_9ACTN</name>
<dbReference type="CDD" id="cd06170">
    <property type="entry name" value="LuxR_C_like"/>
    <property type="match status" value="1"/>
</dbReference>
<keyword evidence="1" id="KW-0805">Transcription regulation</keyword>
<dbReference type="Proteomes" id="UP000318416">
    <property type="component" value="Unassembled WGS sequence"/>
</dbReference>
<comment type="caution">
    <text evidence="6">The sequence shown here is derived from an EMBL/GenBank/DDBJ whole genome shotgun (WGS) entry which is preliminary data.</text>
</comment>
<dbReference type="InterPro" id="IPR016032">
    <property type="entry name" value="Sig_transdc_resp-reg_C-effctor"/>
</dbReference>
<evidence type="ECO:0000313" key="7">
    <source>
        <dbReference type="Proteomes" id="UP000318416"/>
    </source>
</evidence>
<dbReference type="GO" id="GO:0003677">
    <property type="term" value="F:DNA binding"/>
    <property type="evidence" value="ECO:0007669"/>
    <property type="project" value="UniProtKB-KW"/>
</dbReference>
<keyword evidence="7" id="KW-1185">Reference proteome</keyword>
<dbReference type="Gene3D" id="1.10.10.10">
    <property type="entry name" value="Winged helix-like DNA-binding domain superfamily/Winged helix DNA-binding domain"/>
    <property type="match status" value="1"/>
</dbReference>
<dbReference type="GO" id="GO:0006355">
    <property type="term" value="P:regulation of DNA-templated transcription"/>
    <property type="evidence" value="ECO:0007669"/>
    <property type="project" value="InterPro"/>
</dbReference>
<sequence length="187" mass="19888">MSGRYLADDVERGIRDRDTPAGAADLETARGLLLQEAEPGAAAGHFASAARMWREIGRPYETARAMERQGCALLSTDPASAVGPLTDAAAAFAELGATADVARCEHVLRELGQARPAPGRRGYGDDLSPRERQVAELLAGGATNQQIAETLFLSPRTVEHHVAKVLKKLGTTRKRVASVYAGESENP</sequence>
<keyword evidence="3" id="KW-0804">Transcription</keyword>
<evidence type="ECO:0000256" key="1">
    <source>
        <dbReference type="ARBA" id="ARBA00023015"/>
    </source>
</evidence>
<dbReference type="Pfam" id="PF00196">
    <property type="entry name" value="GerE"/>
    <property type="match status" value="1"/>
</dbReference>
<evidence type="ECO:0000259" key="5">
    <source>
        <dbReference type="PROSITE" id="PS50043"/>
    </source>
</evidence>
<evidence type="ECO:0000256" key="2">
    <source>
        <dbReference type="ARBA" id="ARBA00023125"/>
    </source>
</evidence>
<dbReference type="RefSeq" id="WP_145786605.1">
    <property type="nucleotide sequence ID" value="NZ_BAAABR010000046.1"/>
</dbReference>
<accession>A0A561EI01</accession>
<evidence type="ECO:0000256" key="3">
    <source>
        <dbReference type="ARBA" id="ARBA00023163"/>
    </source>
</evidence>
<dbReference type="AlphaFoldDB" id="A0A561EI01"/>
<gene>
    <name evidence="6" type="ORF">FB465_0123</name>
</gene>
<dbReference type="PROSITE" id="PS50043">
    <property type="entry name" value="HTH_LUXR_2"/>
    <property type="match status" value="1"/>
</dbReference>
<dbReference type="InterPro" id="IPR036388">
    <property type="entry name" value="WH-like_DNA-bd_sf"/>
</dbReference>
<dbReference type="InterPro" id="IPR000792">
    <property type="entry name" value="Tscrpt_reg_LuxR_C"/>
</dbReference>
<dbReference type="PRINTS" id="PR00038">
    <property type="entry name" value="HTHLUXR"/>
</dbReference>
<evidence type="ECO:0000313" key="6">
    <source>
        <dbReference type="EMBL" id="TWE15240.1"/>
    </source>
</evidence>
<dbReference type="SUPFAM" id="SSF46894">
    <property type="entry name" value="C-terminal effector domain of the bipartite response regulators"/>
    <property type="match status" value="1"/>
</dbReference>
<feature type="region of interest" description="Disordered" evidence="4">
    <location>
        <begin position="1"/>
        <end position="22"/>
    </location>
</feature>
<dbReference type="OrthoDB" id="5476461at2"/>
<keyword evidence="2" id="KW-0238">DNA-binding</keyword>
<feature type="domain" description="HTH luxR-type" evidence="5">
    <location>
        <begin position="120"/>
        <end position="185"/>
    </location>
</feature>
<proteinExistence type="predicted"/>
<dbReference type="SMART" id="SM00421">
    <property type="entry name" value="HTH_LUXR"/>
    <property type="match status" value="1"/>
</dbReference>
<evidence type="ECO:0000256" key="4">
    <source>
        <dbReference type="SAM" id="MobiDB-lite"/>
    </source>
</evidence>
<organism evidence="6 7">
    <name type="scientific">Kitasatospora atroaurantiaca</name>
    <dbReference type="NCBI Taxonomy" id="285545"/>
    <lineage>
        <taxon>Bacteria</taxon>
        <taxon>Bacillati</taxon>
        <taxon>Actinomycetota</taxon>
        <taxon>Actinomycetes</taxon>
        <taxon>Kitasatosporales</taxon>
        <taxon>Streptomycetaceae</taxon>
        <taxon>Kitasatospora</taxon>
    </lineage>
</organism>
<reference evidence="6 7" key="1">
    <citation type="submission" date="2019-06" db="EMBL/GenBank/DDBJ databases">
        <title>Sequencing the genomes of 1000 actinobacteria strains.</title>
        <authorList>
            <person name="Klenk H.-P."/>
        </authorList>
    </citation>
    <scope>NUCLEOTIDE SEQUENCE [LARGE SCALE GENOMIC DNA]</scope>
    <source>
        <strain evidence="6 7">DSM 41649</strain>
    </source>
</reference>
<feature type="compositionally biased region" description="Basic and acidic residues" evidence="4">
    <location>
        <begin position="1"/>
        <end position="19"/>
    </location>
</feature>
<dbReference type="EMBL" id="VIVR01000001">
    <property type="protein sequence ID" value="TWE15240.1"/>
    <property type="molecule type" value="Genomic_DNA"/>
</dbReference>
<dbReference type="PANTHER" id="PTHR44688">
    <property type="entry name" value="DNA-BINDING TRANSCRIPTIONAL ACTIVATOR DEVR_DOSR"/>
    <property type="match status" value="1"/>
</dbReference>
<protein>
    <submittedName>
        <fullName evidence="6">Regulatory LuxR family protein</fullName>
    </submittedName>
</protein>